<proteinExistence type="predicted"/>
<dbReference type="InterPro" id="IPR029000">
    <property type="entry name" value="Cyclophilin-like_dom_sf"/>
</dbReference>
<feature type="domain" description="PPIase cyclophilin-type" evidence="4">
    <location>
        <begin position="107"/>
        <end position="258"/>
    </location>
</feature>
<accession>A0A853CIM6</accession>
<sequence length="260" mass="27111">MPTNKQRRQAAQRRLQRQIERRAELQRKRRRNLLVIGVVVAVIVVGGAAWLIAGLGNGKDSSSASASDTPASTCQFTPDSTENPNLKDVGTPSGDVPTSGLVNLAMNTNFGTLTLALDQAKAPCASASFIYLAQQKFFDNTPCHRETASEGLKVLQCGDPSGTGSGGPTYQFPTKVTGSETYPRGTVAMANSGQGFDGSQFFLVYGDSQLPPNYTVVGTIDDAGLQVLDTIAANGNNGANGPGDGAPNQPVTITSMTVGS</sequence>
<feature type="region of interest" description="Disordered" evidence="2">
    <location>
        <begin position="236"/>
        <end position="260"/>
    </location>
</feature>
<dbReference type="Gene3D" id="2.40.100.10">
    <property type="entry name" value="Cyclophilin-like"/>
    <property type="match status" value="1"/>
</dbReference>
<dbReference type="PANTHER" id="PTHR45625">
    <property type="entry name" value="PEPTIDYL-PROLYL CIS-TRANS ISOMERASE-RELATED"/>
    <property type="match status" value="1"/>
</dbReference>
<keyword evidence="6" id="KW-1185">Reference proteome</keyword>
<keyword evidence="3" id="KW-0472">Membrane</keyword>
<dbReference type="PROSITE" id="PS50072">
    <property type="entry name" value="CSA_PPIASE_2"/>
    <property type="match status" value="1"/>
</dbReference>
<dbReference type="Pfam" id="PF00160">
    <property type="entry name" value="Pro_isomerase"/>
    <property type="match status" value="1"/>
</dbReference>
<dbReference type="SUPFAM" id="SSF50891">
    <property type="entry name" value="Cyclophilin-like"/>
    <property type="match status" value="1"/>
</dbReference>
<keyword evidence="5" id="KW-0413">Isomerase</keyword>
<comment type="function">
    <text evidence="1">PPIases accelerate the folding of proteins. It catalyzes the cis-trans isomerization of proline imidic peptide bonds in oligopeptides.</text>
</comment>
<keyword evidence="3" id="KW-0812">Transmembrane</keyword>
<dbReference type="CDD" id="cd00317">
    <property type="entry name" value="cyclophilin"/>
    <property type="match status" value="1"/>
</dbReference>
<keyword evidence="3" id="KW-1133">Transmembrane helix</keyword>
<dbReference type="AlphaFoldDB" id="A0A853CIM6"/>
<name>A0A853CIM6_9ACTN</name>
<evidence type="ECO:0000256" key="2">
    <source>
        <dbReference type="SAM" id="MobiDB-lite"/>
    </source>
</evidence>
<dbReference type="PANTHER" id="PTHR45625:SF3">
    <property type="entry name" value="PEPTIDYL-PROLYL CIS-TRANS ISOMERASE B-RELATED"/>
    <property type="match status" value="1"/>
</dbReference>
<feature type="region of interest" description="Disordered" evidence="2">
    <location>
        <begin position="61"/>
        <end position="92"/>
    </location>
</feature>
<dbReference type="EC" id="5.2.1.8" evidence="5"/>
<dbReference type="RefSeq" id="WP_179720006.1">
    <property type="nucleotide sequence ID" value="NZ_JACBZT010000001.1"/>
</dbReference>
<comment type="caution">
    <text evidence="5">The sequence shown here is derived from an EMBL/GenBank/DDBJ whole genome shotgun (WGS) entry which is preliminary data.</text>
</comment>
<feature type="compositionally biased region" description="Polar residues" evidence="2">
    <location>
        <begin position="74"/>
        <end position="84"/>
    </location>
</feature>
<evidence type="ECO:0000313" key="6">
    <source>
        <dbReference type="Proteomes" id="UP000541969"/>
    </source>
</evidence>
<dbReference type="InterPro" id="IPR002130">
    <property type="entry name" value="Cyclophilin-type_PPIase_dom"/>
</dbReference>
<dbReference type="EMBL" id="JACBZT010000001">
    <property type="protein sequence ID" value="NYJ07854.1"/>
    <property type="molecule type" value="Genomic_DNA"/>
</dbReference>
<gene>
    <name evidence="5" type="ORF">GGQ55_004132</name>
</gene>
<dbReference type="Proteomes" id="UP000541969">
    <property type="component" value="Unassembled WGS sequence"/>
</dbReference>
<feature type="compositionally biased region" description="Low complexity" evidence="2">
    <location>
        <begin position="61"/>
        <end position="73"/>
    </location>
</feature>
<protein>
    <submittedName>
        <fullName evidence="5">Peptidyl-prolyl cis-trans isomerase B (Cyclophilin B)</fullName>
        <ecNumber evidence="5">5.2.1.8</ecNumber>
    </submittedName>
</protein>
<dbReference type="GO" id="GO:0003755">
    <property type="term" value="F:peptidyl-prolyl cis-trans isomerase activity"/>
    <property type="evidence" value="ECO:0007669"/>
    <property type="project" value="UniProtKB-EC"/>
</dbReference>
<feature type="transmembrane region" description="Helical" evidence="3">
    <location>
        <begin position="32"/>
        <end position="53"/>
    </location>
</feature>
<feature type="compositionally biased region" description="Polar residues" evidence="2">
    <location>
        <begin position="249"/>
        <end position="260"/>
    </location>
</feature>
<evidence type="ECO:0000259" key="4">
    <source>
        <dbReference type="PROSITE" id="PS50072"/>
    </source>
</evidence>
<evidence type="ECO:0000256" key="1">
    <source>
        <dbReference type="ARBA" id="ARBA00002388"/>
    </source>
</evidence>
<evidence type="ECO:0000256" key="3">
    <source>
        <dbReference type="SAM" id="Phobius"/>
    </source>
</evidence>
<organism evidence="5 6">
    <name type="scientific">Petropleomorpha daqingensis</name>
    <dbReference type="NCBI Taxonomy" id="2026353"/>
    <lineage>
        <taxon>Bacteria</taxon>
        <taxon>Bacillati</taxon>
        <taxon>Actinomycetota</taxon>
        <taxon>Actinomycetes</taxon>
        <taxon>Geodermatophilales</taxon>
        <taxon>Geodermatophilaceae</taxon>
        <taxon>Petropleomorpha</taxon>
    </lineage>
</organism>
<reference evidence="5 6" key="1">
    <citation type="submission" date="2020-07" db="EMBL/GenBank/DDBJ databases">
        <title>Sequencing the genomes of 1000 actinobacteria strains.</title>
        <authorList>
            <person name="Klenk H.-P."/>
        </authorList>
    </citation>
    <scope>NUCLEOTIDE SEQUENCE [LARGE SCALE GENOMIC DNA]</scope>
    <source>
        <strain evidence="5 6">DSM 104001</strain>
    </source>
</reference>
<evidence type="ECO:0000313" key="5">
    <source>
        <dbReference type="EMBL" id="NYJ07854.1"/>
    </source>
</evidence>
<dbReference type="InterPro" id="IPR044666">
    <property type="entry name" value="Cyclophilin_A-like"/>
</dbReference>